<dbReference type="CDD" id="cd08556">
    <property type="entry name" value="GDPD"/>
    <property type="match status" value="1"/>
</dbReference>
<dbReference type="InterPro" id="IPR017946">
    <property type="entry name" value="PLC-like_Pdiesterase_TIM-brl"/>
</dbReference>
<gene>
    <name evidence="2" type="ORF">QEZ41_10160</name>
</gene>
<evidence type="ECO:0000259" key="1">
    <source>
        <dbReference type="PROSITE" id="PS51704"/>
    </source>
</evidence>
<accession>A0ABT7SSW4</accession>
<comment type="caution">
    <text evidence="2">The sequence shown here is derived from an EMBL/GenBank/DDBJ whole genome shotgun (WGS) entry which is preliminary data.</text>
</comment>
<dbReference type="InterPro" id="IPR030395">
    <property type="entry name" value="GP_PDE_dom"/>
</dbReference>
<reference evidence="2 3" key="1">
    <citation type="submission" date="2023-06" db="EMBL/GenBank/DDBJ databases">
        <title>Thiopseudomonas sp. CY1220 draft genome sequence.</title>
        <authorList>
            <person name="Zhao G."/>
            <person name="An M."/>
        </authorList>
    </citation>
    <scope>NUCLEOTIDE SEQUENCE [LARGE SCALE GENOMIC DNA]</scope>
    <source>
        <strain evidence="2 3">CY1220</strain>
    </source>
</reference>
<dbReference type="EMBL" id="JAUCDY010000013">
    <property type="protein sequence ID" value="MDM7858629.1"/>
    <property type="molecule type" value="Genomic_DNA"/>
</dbReference>
<name>A0ABT7SSW4_9GAMM</name>
<dbReference type="Gene3D" id="3.20.20.190">
    <property type="entry name" value="Phosphatidylinositol (PI) phosphodiesterase"/>
    <property type="match status" value="1"/>
</dbReference>
<dbReference type="Proteomes" id="UP001241056">
    <property type="component" value="Unassembled WGS sequence"/>
</dbReference>
<keyword evidence="3" id="KW-1185">Reference proteome</keyword>
<evidence type="ECO:0000313" key="3">
    <source>
        <dbReference type="Proteomes" id="UP001241056"/>
    </source>
</evidence>
<dbReference type="PROSITE" id="PS51704">
    <property type="entry name" value="GP_PDE"/>
    <property type="match status" value="1"/>
</dbReference>
<protein>
    <submittedName>
        <fullName evidence="2">Glycerophosphodiester phosphodiesterase</fullName>
    </submittedName>
</protein>
<evidence type="ECO:0000313" key="2">
    <source>
        <dbReference type="EMBL" id="MDM7858629.1"/>
    </source>
</evidence>
<feature type="domain" description="GP-PDE" evidence="1">
    <location>
        <begin position="2"/>
        <end position="237"/>
    </location>
</feature>
<proteinExistence type="predicted"/>
<dbReference type="PANTHER" id="PTHR46211:SF1">
    <property type="entry name" value="GLYCEROPHOSPHODIESTER PHOSPHODIESTERASE, CYTOPLASMIC"/>
    <property type="match status" value="1"/>
</dbReference>
<organism evidence="2 3">
    <name type="scientific">Thiopseudomonas acetoxidans</name>
    <dbReference type="NCBI Taxonomy" id="3041622"/>
    <lineage>
        <taxon>Bacteria</taxon>
        <taxon>Pseudomonadati</taxon>
        <taxon>Pseudomonadota</taxon>
        <taxon>Gammaproteobacteria</taxon>
        <taxon>Pseudomonadales</taxon>
        <taxon>Pseudomonadaceae</taxon>
        <taxon>Thiopseudomonas</taxon>
    </lineage>
</organism>
<sequence length="240" mass="26940">MMLVYGHRGAKGIAPENTLAGFRHCLEAGVTRCELDLQLSLDEQLIVFHDNNLKRLTGRRGKVKHKTAAELQHYSIRDTALNWPTTCPIPTLAQLFACCAFDHWQLEVKPLSRKKSVIAIKAIARLVEQFELQDRVTITSSSAQVLKAAQHYAPHISRGLVAEYGWLDPIKTAMRYQCSLLALNWTLCTEQRTQKAKSAGLHLSVWTVNEPKLMLRLAQYEVDSLITDFPGLASATLGNY</sequence>
<dbReference type="RefSeq" id="WP_289411408.1">
    <property type="nucleotide sequence ID" value="NZ_JAUCDY010000013.1"/>
</dbReference>
<dbReference type="Pfam" id="PF03009">
    <property type="entry name" value="GDPD"/>
    <property type="match status" value="1"/>
</dbReference>
<dbReference type="SUPFAM" id="SSF51695">
    <property type="entry name" value="PLC-like phosphodiesterases"/>
    <property type="match status" value="1"/>
</dbReference>
<dbReference type="PANTHER" id="PTHR46211">
    <property type="entry name" value="GLYCEROPHOSPHORYL DIESTER PHOSPHODIESTERASE"/>
    <property type="match status" value="1"/>
</dbReference>